<dbReference type="RefSeq" id="WP_133441958.1">
    <property type="nucleotide sequence ID" value="NZ_CP034726.1"/>
</dbReference>
<keyword evidence="4" id="KW-1185">Reference proteome</keyword>
<protein>
    <submittedName>
        <fullName evidence="3">BspA family leucine-rich repeat surface protein</fullName>
    </submittedName>
</protein>
<dbReference type="KEGG" id="lji:ELX58_04450"/>
<dbReference type="Gene3D" id="3.10.20.320">
    <property type="entry name" value="Putative peptidoglycan bound protein (lpxtg motif)"/>
    <property type="match status" value="1"/>
</dbReference>
<feature type="compositionally biased region" description="Low complexity" evidence="1">
    <location>
        <begin position="64"/>
        <end position="82"/>
    </location>
</feature>
<organism evidence="3 4">
    <name type="scientific">Acetilactobacillus jinshanensis</name>
    <dbReference type="NCBI Taxonomy" id="1720083"/>
    <lineage>
        <taxon>Bacteria</taxon>
        <taxon>Bacillati</taxon>
        <taxon>Bacillota</taxon>
        <taxon>Bacilli</taxon>
        <taxon>Lactobacillales</taxon>
        <taxon>Lactobacillaceae</taxon>
        <taxon>Acetilactobacillus</taxon>
    </lineage>
</organism>
<dbReference type="EMBL" id="CP034726">
    <property type="protein sequence ID" value="QBP18399.1"/>
    <property type="molecule type" value="Genomic_DNA"/>
</dbReference>
<keyword evidence="2" id="KW-0732">Signal</keyword>
<proteinExistence type="predicted"/>
<feature type="compositionally biased region" description="Low complexity" evidence="1">
    <location>
        <begin position="108"/>
        <end position="137"/>
    </location>
</feature>
<accession>A0A4V1ALQ3</accession>
<feature type="signal peptide" evidence="2">
    <location>
        <begin position="1"/>
        <end position="39"/>
    </location>
</feature>
<gene>
    <name evidence="3" type="ORF">ELX58_04450</name>
</gene>
<dbReference type="InterPro" id="IPR005046">
    <property type="entry name" value="DUF285"/>
</dbReference>
<feature type="region of interest" description="Disordered" evidence="1">
    <location>
        <begin position="46"/>
        <end position="82"/>
    </location>
</feature>
<sequence>MINKHKYSIKNDKKLLHKIGKKWVVISAFLLMALGAAGATTTVNARAEEEANHTNNPVAESQVSNQASGGSAASGSHNTTTNSDAIMATSKTMHRNLMRLAADSGPDQSTNTTNSSQNSSLNQSLSSQQSSGNNHGQGYTGQNSALGKTDMHLLTTEDQTANKGSNQQQTPVLGAQLLDTQNNANKTSVQPSQPNVQNSTVQPMKPFTIPHFGTGYYNDSDLTLTFDQNKATTYNEEYISEIPKYINNALTKNNIDVTKMYGTLTFNMDASKVKAVTFLNYYRSVYLANIKPNNFTTVIANIKSKKVINATYVFTGTDLSAPSNMKNVKAIIWNLIGSSVTDTQLTHPFPSNVKFIGTTIPNPKLPGGSRVSTNIFLVDPSNYQVYPFSDTKSLANVFKSHVLFPIADNLNDDQDYILDNGVELLVTINSDNTITISDNTQNDVASLDFLKRPLLEDFVHVHINKIPPESKIKKDGTETKYYTVDRFGNVTRRYNSGDFTITRIKAPAQQPVQWTLKFTKPVTFIVDNNKALATLKGSDIDQKTHKNRNPWSSDIGTIDLSNTTINFKATPPSDFIGDYKNLKNIILGNIINGENATKLFANDNDLQSITVTSSDSKFNGRNNLPYGMYLQSNEKDPKGNYYTLPTPHNFMNGTNGPNASASLKGTFYKANNPTSDTIQYQYNNKKTNKTTNIGKPLTIKGYLDSNDWIYKVNVSENVPSDYHLAASDTVLEDGKTHDVAVSPNVEPDMVYYYYSDIKKPLKSVQVIKGNYGSDATSAINNPKNVPIGFTLDNKKHTTGIYTPKGAFYVQVTPSQVSDTINYQLNGKTLSSHVFRGNDYRSGVKSTTVTISNTNDPDIPTYYHVASDTNNTFEYDGQPHNVAIAPNTVNSTVNYSDANGNHIGSATINGPYDTSAKTAIDNNAPFNPYKYHVVSGDKVSYQPNASYNVKVAMNPVSNTVKFNDIYGNIDGLSAQLNLLDYKTKSDLPTSDYSVSAPNSKWVLVNPNGTLVNGNEKFNYGTNQTVDVAPVYDGLTYKYDKNNNSIEFINGTINTNDLSNFSSNNSLVKGARSITFDNGINTSKVTNMSGMFKGDSDLNTINFGNSFDTSHVTNMSDMFENDHKLQALTLSNAFDTGKVTDFNNMFSDTSIKSLTINSPKTTLASNAKTKLPYLYQQSSDKNSQGDFYTSAKPNDFTKGNLGTFVKPAILKPDTIIYQDKDNNNKQVGNPVQLTGLMDPTNGEFQVDISKNVPANYHLNNQNDITVVDNGGTYDVEVLPNNTKGLVIYSDSDYPAGKTDIYTLQLSDTGNTSQEKSHVPNGYVLKNKDIDGVIVSDGSYHIQIRPQQVTDTINYQYDGTTQASHKFTGNNYLTGVNGTFIVNSVNDPGIPRYYHITRTNMNPKVPRSYRFNYDGQTHNVPIKPDDETSTVYYEYGSDANPQQVGLVTINGSYDASAKSDIDKGCS</sequence>
<feature type="compositionally biased region" description="Polar residues" evidence="1">
    <location>
        <begin position="53"/>
        <end position="63"/>
    </location>
</feature>
<reference evidence="4" key="1">
    <citation type="submission" date="2018-12" db="EMBL/GenBank/DDBJ databases">
        <title>A new species of lactobacillus.</title>
        <authorList>
            <person name="Jian Y."/>
            <person name="Xin L."/>
            <person name="Hong Z.J."/>
            <person name="Ming L.Z."/>
            <person name="Hong X.Z."/>
        </authorList>
    </citation>
    <scope>NUCLEOTIDE SEQUENCE [LARGE SCALE GENOMIC DNA]</scope>
    <source>
        <strain evidence="4">HSLZ-75</strain>
    </source>
</reference>
<dbReference type="OrthoDB" id="2195283at2"/>
<dbReference type="Proteomes" id="UP000294321">
    <property type="component" value="Chromosome"/>
</dbReference>
<feature type="chain" id="PRO_5039363957" evidence="2">
    <location>
        <begin position="40"/>
        <end position="1463"/>
    </location>
</feature>
<evidence type="ECO:0000256" key="2">
    <source>
        <dbReference type="SAM" id="SignalP"/>
    </source>
</evidence>
<evidence type="ECO:0000313" key="4">
    <source>
        <dbReference type="Proteomes" id="UP000294321"/>
    </source>
</evidence>
<name>A0A4V1ALQ3_9LACO</name>
<dbReference type="Pfam" id="PF03382">
    <property type="entry name" value="DUF285"/>
    <property type="match status" value="1"/>
</dbReference>
<evidence type="ECO:0000313" key="3">
    <source>
        <dbReference type="EMBL" id="QBP18399.1"/>
    </source>
</evidence>
<evidence type="ECO:0000256" key="1">
    <source>
        <dbReference type="SAM" id="MobiDB-lite"/>
    </source>
</evidence>
<feature type="region of interest" description="Disordered" evidence="1">
    <location>
        <begin position="102"/>
        <end position="145"/>
    </location>
</feature>